<comment type="caution">
    <text evidence="3">The sequence shown here is derived from an EMBL/GenBank/DDBJ whole genome shotgun (WGS) entry which is preliminary data.</text>
</comment>
<reference evidence="3" key="1">
    <citation type="journal article" date="2023" name="Plant J.">
        <title>Genome sequences and population genomics provide insights into the demographic history, inbreeding, and mutation load of two 'living fossil' tree species of Dipteronia.</title>
        <authorList>
            <person name="Feng Y."/>
            <person name="Comes H.P."/>
            <person name="Chen J."/>
            <person name="Zhu S."/>
            <person name="Lu R."/>
            <person name="Zhang X."/>
            <person name="Li P."/>
            <person name="Qiu J."/>
            <person name="Olsen K.M."/>
            <person name="Qiu Y."/>
        </authorList>
    </citation>
    <scope>NUCLEOTIDE SEQUENCE</scope>
    <source>
        <strain evidence="3">KIB01</strain>
    </source>
</reference>
<evidence type="ECO:0000313" key="3">
    <source>
        <dbReference type="EMBL" id="KAK2650474.1"/>
    </source>
</evidence>
<keyword evidence="4" id="KW-1185">Reference proteome</keyword>
<evidence type="ECO:0000313" key="4">
    <source>
        <dbReference type="Proteomes" id="UP001280121"/>
    </source>
</evidence>
<feature type="transmembrane region" description="Helical" evidence="2">
    <location>
        <begin position="57"/>
        <end position="78"/>
    </location>
</feature>
<protein>
    <submittedName>
        <fullName evidence="3">Uncharacterized protein</fullName>
    </submittedName>
</protein>
<evidence type="ECO:0000256" key="2">
    <source>
        <dbReference type="SAM" id="Phobius"/>
    </source>
</evidence>
<keyword evidence="2" id="KW-1133">Transmembrane helix</keyword>
<dbReference type="EMBL" id="JANJYI010000005">
    <property type="protein sequence ID" value="KAK2650474.1"/>
    <property type="molecule type" value="Genomic_DNA"/>
</dbReference>
<sequence>MGQTHENLVGTNSNSKTRPTLQRNRPTTLVDMMQFVAEWFDLVENKMLFVMYRETKLLSVGIVFKRSLWIVLMLLKMWRRILKMRRMIKLSFQFLRTLSNQ</sequence>
<evidence type="ECO:0000256" key="1">
    <source>
        <dbReference type="SAM" id="MobiDB-lite"/>
    </source>
</evidence>
<gene>
    <name evidence="3" type="ORF">Ddye_017963</name>
</gene>
<accession>A0AAD9X0A9</accession>
<proteinExistence type="predicted"/>
<keyword evidence="2" id="KW-0472">Membrane</keyword>
<keyword evidence="2" id="KW-0812">Transmembrane</keyword>
<dbReference type="Proteomes" id="UP001280121">
    <property type="component" value="Unassembled WGS sequence"/>
</dbReference>
<name>A0AAD9X0A9_9ROSI</name>
<feature type="region of interest" description="Disordered" evidence="1">
    <location>
        <begin position="1"/>
        <end position="23"/>
    </location>
</feature>
<organism evidence="3 4">
    <name type="scientific">Dipteronia dyeriana</name>
    <dbReference type="NCBI Taxonomy" id="168575"/>
    <lineage>
        <taxon>Eukaryota</taxon>
        <taxon>Viridiplantae</taxon>
        <taxon>Streptophyta</taxon>
        <taxon>Embryophyta</taxon>
        <taxon>Tracheophyta</taxon>
        <taxon>Spermatophyta</taxon>
        <taxon>Magnoliopsida</taxon>
        <taxon>eudicotyledons</taxon>
        <taxon>Gunneridae</taxon>
        <taxon>Pentapetalae</taxon>
        <taxon>rosids</taxon>
        <taxon>malvids</taxon>
        <taxon>Sapindales</taxon>
        <taxon>Sapindaceae</taxon>
        <taxon>Hippocastanoideae</taxon>
        <taxon>Acereae</taxon>
        <taxon>Dipteronia</taxon>
    </lineage>
</organism>
<dbReference type="AlphaFoldDB" id="A0AAD9X0A9"/>